<gene>
    <name evidence="2" type="ORF">NMK_0449</name>
</gene>
<feature type="domain" description="DUF1330" evidence="1">
    <location>
        <begin position="6"/>
        <end position="98"/>
    </location>
</feature>
<reference evidence="2 3" key="1">
    <citation type="journal article" date="2018" name="Environ. Microbiol.">
        <title>Isolation and genomic characterization of Novimethylophilus kurashikiensis gen. nov. sp. nov., a new lanthanide-dependent methylotrophic species of Methylophilaceae.</title>
        <authorList>
            <person name="Lv H."/>
            <person name="Sahin N."/>
            <person name="Tani A."/>
        </authorList>
    </citation>
    <scope>NUCLEOTIDE SEQUENCE [LARGE SCALE GENOMIC DNA]</scope>
    <source>
        <strain evidence="2 3">La2-4</strain>
    </source>
</reference>
<dbReference type="InterPro" id="IPR011008">
    <property type="entry name" value="Dimeric_a/b-barrel"/>
</dbReference>
<dbReference type="PANTHER" id="PTHR41521">
    <property type="match status" value="1"/>
</dbReference>
<organism evidence="2 3">
    <name type="scientific">Novimethylophilus kurashikiensis</name>
    <dbReference type="NCBI Taxonomy" id="1825523"/>
    <lineage>
        <taxon>Bacteria</taxon>
        <taxon>Pseudomonadati</taxon>
        <taxon>Pseudomonadota</taxon>
        <taxon>Betaproteobacteria</taxon>
        <taxon>Nitrosomonadales</taxon>
        <taxon>Methylophilaceae</taxon>
        <taxon>Novimethylophilus</taxon>
    </lineage>
</organism>
<dbReference type="InterPro" id="IPR010753">
    <property type="entry name" value="DUF1330"/>
</dbReference>
<accession>A0A2R5F2Y6</accession>
<dbReference type="Gene3D" id="3.30.70.100">
    <property type="match status" value="1"/>
</dbReference>
<evidence type="ECO:0000313" key="2">
    <source>
        <dbReference type="EMBL" id="GBG12912.1"/>
    </source>
</evidence>
<keyword evidence="3" id="KW-1185">Reference proteome</keyword>
<sequence>MAQPMFVLVQFNVKDFPKYFEQYGSLMSAVVGKFGGQFLAASGDVVVQEGQSSGNLTAIIRFPSKEAATAMYESEEYAPLKAKRINELTDGGNLIFIPGLETI</sequence>
<dbReference type="Proteomes" id="UP000245081">
    <property type="component" value="Unassembled WGS sequence"/>
</dbReference>
<evidence type="ECO:0000313" key="3">
    <source>
        <dbReference type="Proteomes" id="UP000245081"/>
    </source>
</evidence>
<protein>
    <recommendedName>
        <fullName evidence="1">DUF1330 domain-containing protein</fullName>
    </recommendedName>
</protein>
<dbReference type="SUPFAM" id="SSF54909">
    <property type="entry name" value="Dimeric alpha+beta barrel"/>
    <property type="match status" value="1"/>
</dbReference>
<dbReference type="AlphaFoldDB" id="A0A2R5F2Y6"/>
<evidence type="ECO:0000259" key="1">
    <source>
        <dbReference type="Pfam" id="PF07045"/>
    </source>
</evidence>
<dbReference type="OrthoDB" id="516779at2"/>
<dbReference type="EMBL" id="BDOQ01000002">
    <property type="protein sequence ID" value="GBG12912.1"/>
    <property type="molecule type" value="Genomic_DNA"/>
</dbReference>
<proteinExistence type="predicted"/>
<name>A0A2R5F2Y6_9PROT</name>
<dbReference type="RefSeq" id="WP_109014131.1">
    <property type="nucleotide sequence ID" value="NZ_BDOQ01000002.1"/>
</dbReference>
<dbReference type="Pfam" id="PF07045">
    <property type="entry name" value="DUF1330"/>
    <property type="match status" value="1"/>
</dbReference>
<comment type="caution">
    <text evidence="2">The sequence shown here is derived from an EMBL/GenBank/DDBJ whole genome shotgun (WGS) entry which is preliminary data.</text>
</comment>
<dbReference type="PANTHER" id="PTHR41521:SF4">
    <property type="entry name" value="BLR0684 PROTEIN"/>
    <property type="match status" value="1"/>
</dbReference>